<name>A0A552V639_9FLAO</name>
<protein>
    <recommendedName>
        <fullName evidence="3">Lipoprotein</fullName>
    </recommendedName>
</protein>
<dbReference type="RefSeq" id="WP_143372585.1">
    <property type="nucleotide sequence ID" value="NZ_VJVZ01000003.1"/>
</dbReference>
<evidence type="ECO:0008006" key="3">
    <source>
        <dbReference type="Google" id="ProtNLM"/>
    </source>
</evidence>
<proteinExistence type="predicted"/>
<keyword evidence="2" id="KW-1185">Reference proteome</keyword>
<evidence type="ECO:0000313" key="1">
    <source>
        <dbReference type="EMBL" id="TRW25921.1"/>
    </source>
</evidence>
<sequence length="133" mass="14731">MKKLLPLLLLLALLSCSDKEKPDYNIQITAVKQAFEQKKIDPLQPYLAIGYTIKGLPEGLEALAIPQILQQVPAPIKYEIKSEAKEEMGTRVKALFYYADGKPKNVDFLIAGDGKILELNIMNDAKIDATSGK</sequence>
<organism evidence="1 2">
    <name type="scientific">Flavobacterium zepuense</name>
    <dbReference type="NCBI Taxonomy" id="2593302"/>
    <lineage>
        <taxon>Bacteria</taxon>
        <taxon>Pseudomonadati</taxon>
        <taxon>Bacteroidota</taxon>
        <taxon>Flavobacteriia</taxon>
        <taxon>Flavobacteriales</taxon>
        <taxon>Flavobacteriaceae</taxon>
        <taxon>Flavobacterium</taxon>
    </lineage>
</organism>
<comment type="caution">
    <text evidence="1">The sequence shown here is derived from an EMBL/GenBank/DDBJ whole genome shotgun (WGS) entry which is preliminary data.</text>
</comment>
<dbReference type="Proteomes" id="UP000320643">
    <property type="component" value="Unassembled WGS sequence"/>
</dbReference>
<dbReference type="AlphaFoldDB" id="A0A552V639"/>
<dbReference type="OrthoDB" id="1365524at2"/>
<reference evidence="1 2" key="1">
    <citation type="submission" date="2019-07" db="EMBL/GenBank/DDBJ databases">
        <title>Flavobacterium sp. nov., isolated from glacier ice.</title>
        <authorList>
            <person name="Liu Q."/>
            <person name="Xin Y.-H."/>
        </authorList>
    </citation>
    <scope>NUCLEOTIDE SEQUENCE [LARGE SCALE GENOMIC DNA]</scope>
    <source>
        <strain evidence="1 2">ZT4R6</strain>
    </source>
</reference>
<dbReference type="EMBL" id="VJVZ01000003">
    <property type="protein sequence ID" value="TRW25921.1"/>
    <property type="molecule type" value="Genomic_DNA"/>
</dbReference>
<gene>
    <name evidence="1" type="ORF">FMM05_06775</name>
</gene>
<accession>A0A552V639</accession>
<evidence type="ECO:0000313" key="2">
    <source>
        <dbReference type="Proteomes" id="UP000320643"/>
    </source>
</evidence>
<dbReference type="PROSITE" id="PS51257">
    <property type="entry name" value="PROKAR_LIPOPROTEIN"/>
    <property type="match status" value="1"/>
</dbReference>